<feature type="compositionally biased region" description="Polar residues" evidence="1">
    <location>
        <begin position="79"/>
        <end position="90"/>
    </location>
</feature>
<dbReference type="EMBL" id="SGPK01000606">
    <property type="protein sequence ID" value="THH01078.1"/>
    <property type="molecule type" value="Genomic_DNA"/>
</dbReference>
<gene>
    <name evidence="2" type="ORF">EW145_g6984</name>
</gene>
<feature type="region of interest" description="Disordered" evidence="1">
    <location>
        <begin position="687"/>
        <end position="759"/>
    </location>
</feature>
<keyword evidence="3" id="KW-1185">Reference proteome</keyword>
<feature type="region of interest" description="Disordered" evidence="1">
    <location>
        <begin position="379"/>
        <end position="419"/>
    </location>
</feature>
<dbReference type="Proteomes" id="UP000308199">
    <property type="component" value="Unassembled WGS sequence"/>
</dbReference>
<evidence type="ECO:0000256" key="1">
    <source>
        <dbReference type="SAM" id="MobiDB-lite"/>
    </source>
</evidence>
<feature type="compositionally biased region" description="Basic and acidic residues" evidence="1">
    <location>
        <begin position="571"/>
        <end position="581"/>
    </location>
</feature>
<organism evidence="2 3">
    <name type="scientific">Phellinidium pouzarii</name>
    <dbReference type="NCBI Taxonomy" id="167371"/>
    <lineage>
        <taxon>Eukaryota</taxon>
        <taxon>Fungi</taxon>
        <taxon>Dikarya</taxon>
        <taxon>Basidiomycota</taxon>
        <taxon>Agaricomycotina</taxon>
        <taxon>Agaricomycetes</taxon>
        <taxon>Hymenochaetales</taxon>
        <taxon>Hymenochaetaceae</taxon>
        <taxon>Phellinidium</taxon>
    </lineage>
</organism>
<proteinExistence type="predicted"/>
<dbReference type="AlphaFoldDB" id="A0A4S4KSU6"/>
<name>A0A4S4KSU6_9AGAM</name>
<feature type="compositionally biased region" description="Basic and acidic residues" evidence="1">
    <location>
        <begin position="389"/>
        <end position="415"/>
    </location>
</feature>
<feature type="compositionally biased region" description="Basic and acidic residues" evidence="1">
    <location>
        <begin position="705"/>
        <end position="717"/>
    </location>
</feature>
<comment type="caution">
    <text evidence="2">The sequence shown here is derived from an EMBL/GenBank/DDBJ whole genome shotgun (WGS) entry which is preliminary data.</text>
</comment>
<evidence type="ECO:0000313" key="3">
    <source>
        <dbReference type="Proteomes" id="UP000308199"/>
    </source>
</evidence>
<reference evidence="2 3" key="1">
    <citation type="submission" date="2019-02" db="EMBL/GenBank/DDBJ databases">
        <title>Genome sequencing of the rare red list fungi Phellinidium pouzarii.</title>
        <authorList>
            <person name="Buettner E."/>
            <person name="Kellner H."/>
        </authorList>
    </citation>
    <scope>NUCLEOTIDE SEQUENCE [LARGE SCALE GENOMIC DNA]</scope>
    <source>
        <strain evidence="2 3">DSM 108285</strain>
    </source>
</reference>
<feature type="compositionally biased region" description="Polar residues" evidence="1">
    <location>
        <begin position="25"/>
        <end position="49"/>
    </location>
</feature>
<feature type="region of interest" description="Disordered" evidence="1">
    <location>
        <begin position="129"/>
        <end position="166"/>
    </location>
</feature>
<dbReference type="OrthoDB" id="2804750at2759"/>
<feature type="region of interest" description="Disordered" evidence="1">
    <location>
        <begin position="1"/>
        <end position="115"/>
    </location>
</feature>
<protein>
    <submittedName>
        <fullName evidence="2">Uncharacterized protein</fullName>
    </submittedName>
</protein>
<evidence type="ECO:0000313" key="2">
    <source>
        <dbReference type="EMBL" id="THH01078.1"/>
    </source>
</evidence>
<accession>A0A4S4KSU6</accession>
<sequence length="810" mass="86402">MTNDSDLGDDLNFFTSPRVAPTPPSLSFASPVSTSFSQESLLGSGSMTTPVPGPPPQSMQSTLPPDQRCRHSRLISSEVEPQTRTRTNVQELEKNTRSPYSATKGVGTPSTIASPASLSPEVVYKYTSAKQSGQSRSPEMKRVATPVPTSSDSNYIGLLPARPRPGHVRIGKEKVTLSVANVLEAELGVDVGDSDEESYYDDNHEEERGSIPFSKMLRNDKRNSSMAWRKNVSNIKCEPGHDSSDLPLLSAPSDELRSLGSNFAAGTRGGAELSAALKSESPLSEFALEMSASPTKSSSGVGINTGTGQCFRFPTVNENHSTRAVSHVTASCDRSAIKHSLTRSLSHSKSFNFPQGSASLGTQSYSVDRLDRISERSVLMQQESPQDDSDNKCRKESKKASPRETETRTEAKTETDSAITVQQLQRSLDVQCARFDRLAGQLLAIIQRHQNEKVIVENKISALEKEARRRDREIKGLRWLVARSNRRSSSQGNGGTRRPVRVASIQSFLSAAASDEEEEVDLSVAVEMLSRAGRDDASQVLGKDGDGDGDGDKDERTNVDLSTKASRKVKKIDLRRAKTMPDLHTAANGKKEGSGSGSGLGPDSEYTCTPSPPQQSPSPDISGLGLGLDFPLPEPLSLPSIASTFVTSSAGGSSAYVPALTTAPTAASGLSIATKRSVDSFADVHGAPSGPLPVKEQNAGVGRDVSAKEKRMAREWRAGVGPQARPGSGAPSQSLYRPAQPTASLPPSSGSRREGVAVTPASASVAYARNLNKGLAPSIDRLVRTEENLQSLDLDAIYQKLVASSSGLLD</sequence>
<feature type="compositionally biased region" description="Polar residues" evidence="1">
    <location>
        <begin position="730"/>
        <end position="750"/>
    </location>
</feature>
<feature type="region of interest" description="Disordered" evidence="1">
    <location>
        <begin position="535"/>
        <end position="633"/>
    </location>
</feature>